<comment type="caution">
    <text evidence="8">The sequence shown here is derived from an EMBL/GenBank/DDBJ whole genome shotgun (WGS) entry which is preliminary data.</text>
</comment>
<dbReference type="Proteomes" id="UP001219518">
    <property type="component" value="Unassembled WGS sequence"/>
</dbReference>
<feature type="transmembrane region" description="Helical" evidence="6">
    <location>
        <begin position="285"/>
        <end position="308"/>
    </location>
</feature>
<dbReference type="EMBL" id="JAHWGI010000098">
    <property type="protein sequence ID" value="KAK3909345.1"/>
    <property type="molecule type" value="Genomic_DNA"/>
</dbReference>
<feature type="transmembrane region" description="Helical" evidence="6">
    <location>
        <begin position="180"/>
        <end position="203"/>
    </location>
</feature>
<evidence type="ECO:0000313" key="9">
    <source>
        <dbReference type="Proteomes" id="UP001219518"/>
    </source>
</evidence>
<keyword evidence="2 6" id="KW-0812">Transmembrane</keyword>
<reference evidence="8" key="1">
    <citation type="submission" date="2021-07" db="EMBL/GenBank/DDBJ databases">
        <authorList>
            <person name="Catto M.A."/>
            <person name="Jacobson A."/>
            <person name="Kennedy G."/>
            <person name="Labadie P."/>
            <person name="Hunt B.G."/>
            <person name="Srinivasan R."/>
        </authorList>
    </citation>
    <scope>NUCLEOTIDE SEQUENCE</scope>
    <source>
        <strain evidence="8">PL_HMW_Pooled</strain>
        <tissue evidence="8">Head</tissue>
    </source>
</reference>
<protein>
    <submittedName>
        <fullName evidence="8">Amino acid transporter AVT1J</fullName>
    </submittedName>
</protein>
<feature type="transmembrane region" description="Helical" evidence="6">
    <location>
        <begin position="367"/>
        <end position="384"/>
    </location>
</feature>
<dbReference type="Pfam" id="PF01490">
    <property type="entry name" value="Aa_trans"/>
    <property type="match status" value="1"/>
</dbReference>
<feature type="transmembrane region" description="Helical" evidence="6">
    <location>
        <begin position="390"/>
        <end position="414"/>
    </location>
</feature>
<evidence type="ECO:0000256" key="1">
    <source>
        <dbReference type="ARBA" id="ARBA00004141"/>
    </source>
</evidence>
<evidence type="ECO:0000313" key="8">
    <source>
        <dbReference type="EMBL" id="KAK3909345.1"/>
    </source>
</evidence>
<feature type="transmembrane region" description="Helical" evidence="6">
    <location>
        <begin position="434"/>
        <end position="454"/>
    </location>
</feature>
<dbReference type="Gene3D" id="1.20.1740.10">
    <property type="entry name" value="Amino acid/polyamine transporter I"/>
    <property type="match status" value="1"/>
</dbReference>
<dbReference type="PANTHER" id="PTHR22950:SF703">
    <property type="entry name" value="AMINO ACID TRANSPORTER TRANSMEMBRANE DOMAIN-CONTAINING PROTEIN"/>
    <property type="match status" value="1"/>
</dbReference>
<evidence type="ECO:0000256" key="3">
    <source>
        <dbReference type="ARBA" id="ARBA00022989"/>
    </source>
</evidence>
<evidence type="ECO:0000256" key="4">
    <source>
        <dbReference type="ARBA" id="ARBA00023136"/>
    </source>
</evidence>
<dbReference type="AlphaFoldDB" id="A0AAE1GWW2"/>
<evidence type="ECO:0000256" key="5">
    <source>
        <dbReference type="SAM" id="MobiDB-lite"/>
    </source>
</evidence>
<dbReference type="InterPro" id="IPR013057">
    <property type="entry name" value="AA_transpt_TM"/>
</dbReference>
<feature type="transmembrane region" description="Helical" evidence="6">
    <location>
        <begin position="92"/>
        <end position="119"/>
    </location>
</feature>
<dbReference type="GO" id="GO:0005774">
    <property type="term" value="C:vacuolar membrane"/>
    <property type="evidence" value="ECO:0007669"/>
    <property type="project" value="TreeGrafter"/>
</dbReference>
<dbReference type="PANTHER" id="PTHR22950">
    <property type="entry name" value="AMINO ACID TRANSPORTER"/>
    <property type="match status" value="1"/>
</dbReference>
<dbReference type="GO" id="GO:0015179">
    <property type="term" value="F:L-amino acid transmembrane transporter activity"/>
    <property type="evidence" value="ECO:0007669"/>
    <property type="project" value="TreeGrafter"/>
</dbReference>
<keyword evidence="3 6" id="KW-1133">Transmembrane helix</keyword>
<sequence length="472" mass="51549">MSGNGKGFGNSARYQSTGSRDPIWTRVSGDPGNQGLGDSSRTSASDEKIQLQCSTGSHGKGLNVTSAAVFIAGEMAGSGVLALPRAVVEAGWIGLVLLIVFCINAGYGGSRLGACWAIIEERYPEHRERVRNPYATIAYRAVGRWGSLLVSGCIQFTLFGAGTVYLQLSSTIFKDLMDDVLPQVGICLWFIFIAILLVVPMWLGSPKDFWVVGIGALLTTAFACVFIFSQMVIDGLHNTEPVPFKNHGFSSFFLSFGTILFAFGGASTFPTIQNDMVEKQHFSKSIVIGFSTIMALYLPVAAGGYFIYGEAVDPNVILSLGHSSLVSMANVLMAIHLILAFLIVINPVCQELEEIFQVPHEFCMKRCILRTIMMCIMVFVGETIPKFGKILSLVGGSTITLLTFVFPSLFYMILCDQKAGDWPQRHIPLHMRVYMWELIIIGLVGGSASTYNAILDIFSAESMAKPCYWPWP</sequence>
<feature type="domain" description="Amino acid transporter transmembrane" evidence="7">
    <location>
        <begin position="62"/>
        <end position="454"/>
    </location>
</feature>
<feature type="transmembrane region" description="Helical" evidence="6">
    <location>
        <begin position="328"/>
        <end position="346"/>
    </location>
</feature>
<keyword evidence="4 6" id="KW-0472">Membrane</keyword>
<feature type="transmembrane region" description="Helical" evidence="6">
    <location>
        <begin position="210"/>
        <end position="233"/>
    </location>
</feature>
<comment type="subcellular location">
    <subcellularLocation>
        <location evidence="1">Membrane</location>
        <topology evidence="1">Multi-pass membrane protein</topology>
    </subcellularLocation>
</comment>
<gene>
    <name evidence="8" type="ORF">KUF71_019400</name>
</gene>
<evidence type="ECO:0000256" key="6">
    <source>
        <dbReference type="SAM" id="Phobius"/>
    </source>
</evidence>
<keyword evidence="9" id="KW-1185">Reference proteome</keyword>
<proteinExistence type="predicted"/>
<dbReference type="FunFam" id="1.20.1740.10:FF:000052">
    <property type="entry name" value="Lysine histidine transporter-like 3"/>
    <property type="match status" value="1"/>
</dbReference>
<feature type="transmembrane region" description="Helical" evidence="6">
    <location>
        <begin position="148"/>
        <end position="168"/>
    </location>
</feature>
<feature type="region of interest" description="Disordered" evidence="5">
    <location>
        <begin position="1"/>
        <end position="50"/>
    </location>
</feature>
<accession>A0AAE1GWW2</accession>
<feature type="transmembrane region" description="Helical" evidence="6">
    <location>
        <begin position="253"/>
        <end position="273"/>
    </location>
</feature>
<evidence type="ECO:0000256" key="2">
    <source>
        <dbReference type="ARBA" id="ARBA00022692"/>
    </source>
</evidence>
<name>A0AAE1GWW2_9NEOP</name>
<reference evidence="8" key="2">
    <citation type="journal article" date="2023" name="BMC Genomics">
        <title>Pest status, molecular evolution, and epigenetic factors derived from the genome assembly of Frankliniella fusca, a thysanopteran phytovirus vector.</title>
        <authorList>
            <person name="Catto M.A."/>
            <person name="Labadie P.E."/>
            <person name="Jacobson A.L."/>
            <person name="Kennedy G.G."/>
            <person name="Srinivasan R."/>
            <person name="Hunt B.G."/>
        </authorList>
    </citation>
    <scope>NUCLEOTIDE SEQUENCE</scope>
    <source>
        <strain evidence="8">PL_HMW_Pooled</strain>
    </source>
</reference>
<organism evidence="8 9">
    <name type="scientific">Frankliniella fusca</name>
    <dbReference type="NCBI Taxonomy" id="407009"/>
    <lineage>
        <taxon>Eukaryota</taxon>
        <taxon>Metazoa</taxon>
        <taxon>Ecdysozoa</taxon>
        <taxon>Arthropoda</taxon>
        <taxon>Hexapoda</taxon>
        <taxon>Insecta</taxon>
        <taxon>Pterygota</taxon>
        <taxon>Neoptera</taxon>
        <taxon>Paraneoptera</taxon>
        <taxon>Thysanoptera</taxon>
        <taxon>Terebrantia</taxon>
        <taxon>Thripoidea</taxon>
        <taxon>Thripidae</taxon>
        <taxon>Frankliniella</taxon>
    </lineage>
</organism>
<evidence type="ECO:0000259" key="7">
    <source>
        <dbReference type="Pfam" id="PF01490"/>
    </source>
</evidence>